<dbReference type="EMBL" id="RFLX01000014">
    <property type="protein sequence ID" value="RMI20038.1"/>
    <property type="molecule type" value="Genomic_DNA"/>
</dbReference>
<evidence type="ECO:0000313" key="4">
    <source>
        <dbReference type="EMBL" id="RKK05148.1"/>
    </source>
</evidence>
<dbReference type="Pfam" id="PF09375">
    <property type="entry name" value="Peptidase_M75"/>
    <property type="match status" value="1"/>
</dbReference>
<evidence type="ECO:0000313" key="7">
    <source>
        <dbReference type="Proteomes" id="UP000278036"/>
    </source>
</evidence>
<dbReference type="InterPro" id="IPR034984">
    <property type="entry name" value="Imelysin-like_IPPA"/>
</dbReference>
<dbReference type="InterPro" id="IPR018976">
    <property type="entry name" value="Imelysin-like"/>
</dbReference>
<organism evidence="4 7">
    <name type="scientific">Teichococcus wenyumeiae</name>
    <dbReference type="NCBI Taxonomy" id="2478470"/>
    <lineage>
        <taxon>Bacteria</taxon>
        <taxon>Pseudomonadati</taxon>
        <taxon>Pseudomonadota</taxon>
        <taxon>Alphaproteobacteria</taxon>
        <taxon>Acetobacterales</taxon>
        <taxon>Roseomonadaceae</taxon>
        <taxon>Roseomonas</taxon>
    </lineage>
</organism>
<dbReference type="InParanoid" id="A0A3A9JWJ4"/>
<protein>
    <recommendedName>
        <fullName evidence="3">Imelysin-like domain-containing protein</fullName>
    </recommendedName>
</protein>
<dbReference type="AlphaFoldDB" id="A0A3A9JWJ4"/>
<comment type="caution">
    <text evidence="4">The sequence shown here is derived from an EMBL/GenBank/DDBJ whole genome shotgun (WGS) entry which is preliminary data.</text>
</comment>
<dbReference type="Proteomes" id="UP000278036">
    <property type="component" value="Unassembled WGS sequence"/>
</dbReference>
<accession>A0A3A9JWJ4</accession>
<keyword evidence="2" id="KW-0732">Signal</keyword>
<reference evidence="4 7" key="1">
    <citation type="submission" date="2018-09" db="EMBL/GenBank/DDBJ databases">
        <title>Roseomonas sp. nov., isolated from feces of Tibetan antelopes in the Qinghai-Tibet plateau, China.</title>
        <authorList>
            <person name="Tian Z."/>
        </authorList>
    </citation>
    <scope>NUCLEOTIDE SEQUENCE [LARGE SCALE GENOMIC DNA]</scope>
    <source>
        <strain evidence="5 6">Z23</strain>
        <strain evidence="4 7">Z24</strain>
    </source>
</reference>
<feature type="domain" description="Imelysin-like" evidence="3">
    <location>
        <begin position="103"/>
        <end position="396"/>
    </location>
</feature>
<evidence type="ECO:0000259" key="3">
    <source>
        <dbReference type="Pfam" id="PF09375"/>
    </source>
</evidence>
<evidence type="ECO:0000313" key="6">
    <source>
        <dbReference type="Proteomes" id="UP000274097"/>
    </source>
</evidence>
<dbReference type="InterPro" id="IPR038352">
    <property type="entry name" value="Imelysin_sf"/>
</dbReference>
<name>A0A3A9JWJ4_9PROT</name>
<gene>
    <name evidence="4" type="ORF">D6Z83_05765</name>
    <name evidence="5" type="ORF">EBE87_17970</name>
</gene>
<comment type="subcellular location">
    <subcellularLocation>
        <location evidence="1">Cell envelope</location>
    </subcellularLocation>
</comment>
<sequence length="420" mass="44155">MIFIMIIKLERQRGQRWIGRAVAPGTQCRISKAVPCWCGMAADGPPAASRTAAPPARSPLPMHRRMLIVAASALFLAPGMVLAAPDETALRALNRAVVEAAVLPGYRAFATAATSFAASLAALGKAPADAAALQAARQGWADAMLAWQGVRHLRFGPAELFSRHQRVEFWPDPQDTVGRDLADAIARRDAALLDVRPESLSNITTLGLPAAERLLFGEGAAPRLAAGDAEAAYCAALLGAVGATVAAIARDMLEGWSTGPNPYATVIVEPRAPYASPKDATLELFRAMHGAVGGVAGRKLSEALASGQPQRLESWRSELSGRELIVDVAAARAMFRSGFGPALEKDGQGELAALLSRAFESTTAAAEALPLPIERALAQPEQRARVQALQTEAIALRDLLAERLPPALGIPSAVTTLEAN</sequence>
<proteinExistence type="predicted"/>
<dbReference type="Gene3D" id="1.20.1420.20">
    <property type="entry name" value="M75 peptidase, HXXE motif"/>
    <property type="match status" value="1"/>
</dbReference>
<evidence type="ECO:0000256" key="2">
    <source>
        <dbReference type="ARBA" id="ARBA00022729"/>
    </source>
</evidence>
<dbReference type="GO" id="GO:0030313">
    <property type="term" value="C:cell envelope"/>
    <property type="evidence" value="ECO:0007669"/>
    <property type="project" value="UniProtKB-SubCell"/>
</dbReference>
<dbReference type="CDD" id="cd14659">
    <property type="entry name" value="Imelysin-like_IPPA"/>
    <property type="match status" value="1"/>
</dbReference>
<dbReference type="EMBL" id="RAQU01000022">
    <property type="protein sequence ID" value="RKK05148.1"/>
    <property type="molecule type" value="Genomic_DNA"/>
</dbReference>
<dbReference type="Proteomes" id="UP000274097">
    <property type="component" value="Unassembled WGS sequence"/>
</dbReference>
<evidence type="ECO:0000256" key="1">
    <source>
        <dbReference type="ARBA" id="ARBA00004196"/>
    </source>
</evidence>
<keyword evidence="6" id="KW-1185">Reference proteome</keyword>
<evidence type="ECO:0000313" key="5">
    <source>
        <dbReference type="EMBL" id="RMI20038.1"/>
    </source>
</evidence>